<comment type="caution">
    <text evidence="7">The sequence shown here is derived from an EMBL/GenBank/DDBJ whole genome shotgun (WGS) entry which is preliminary data.</text>
</comment>
<dbReference type="Pfam" id="PF07690">
    <property type="entry name" value="MFS_1"/>
    <property type="match status" value="1"/>
</dbReference>
<keyword evidence="3 5" id="KW-1133">Transmembrane helix</keyword>
<dbReference type="InterPro" id="IPR020846">
    <property type="entry name" value="MFS_dom"/>
</dbReference>
<name>A0ABW2Y061_9ACTN</name>
<evidence type="ECO:0000256" key="4">
    <source>
        <dbReference type="ARBA" id="ARBA00023136"/>
    </source>
</evidence>
<feature type="domain" description="Major facilitator superfamily (MFS) profile" evidence="6">
    <location>
        <begin position="25"/>
        <end position="471"/>
    </location>
</feature>
<evidence type="ECO:0000256" key="1">
    <source>
        <dbReference type="ARBA" id="ARBA00004651"/>
    </source>
</evidence>
<dbReference type="PRINTS" id="PR01036">
    <property type="entry name" value="TCRTETB"/>
</dbReference>
<feature type="transmembrane region" description="Helical" evidence="5">
    <location>
        <begin position="219"/>
        <end position="237"/>
    </location>
</feature>
<reference evidence="8" key="1">
    <citation type="journal article" date="2019" name="Int. J. Syst. Evol. Microbiol.">
        <title>The Global Catalogue of Microorganisms (GCM) 10K type strain sequencing project: providing services to taxonomists for standard genome sequencing and annotation.</title>
        <authorList>
            <consortium name="The Broad Institute Genomics Platform"/>
            <consortium name="The Broad Institute Genome Sequencing Center for Infectious Disease"/>
            <person name="Wu L."/>
            <person name="Ma J."/>
        </authorList>
    </citation>
    <scope>NUCLEOTIDE SEQUENCE [LARGE SCALE GENOMIC DNA]</scope>
    <source>
        <strain evidence="8">JCM 9371</strain>
    </source>
</reference>
<gene>
    <name evidence="7" type="ORF">ACFQZM_41865</name>
</gene>
<feature type="transmembrane region" description="Helical" evidence="5">
    <location>
        <begin position="116"/>
        <end position="137"/>
    </location>
</feature>
<dbReference type="Gene3D" id="1.20.1250.20">
    <property type="entry name" value="MFS general substrate transporter like domains"/>
    <property type="match status" value="1"/>
</dbReference>
<evidence type="ECO:0000256" key="3">
    <source>
        <dbReference type="ARBA" id="ARBA00022989"/>
    </source>
</evidence>
<dbReference type="InterPro" id="IPR011701">
    <property type="entry name" value="MFS"/>
</dbReference>
<dbReference type="PANTHER" id="PTHR42718">
    <property type="entry name" value="MAJOR FACILITATOR SUPERFAMILY MULTIDRUG TRANSPORTER MFSC"/>
    <property type="match status" value="1"/>
</dbReference>
<evidence type="ECO:0000256" key="2">
    <source>
        <dbReference type="ARBA" id="ARBA00022692"/>
    </source>
</evidence>
<sequence>MTQTTDMPRGTVPERDTRGGPGGLVLALILLGQFMAILDVNIVNVALPTMRADLHASGAGLQLVVAGYVISYAVLLVTGARLGDLAGHRRMYHLGLAAFTVTSLACGLAPSTWPLVAFRFLQGAGAALMTPQVMSMIQRGFTGPARARALGYYAAVIAGGVVVGQVAGGLLVSADLFGAGWRTVFLVNVPIGAALLLAGPRALPRDAAAGGGRLDLRGLATLTPAVLLFVVPLILGHELGWPAWGWVSLGASAVFLAAFAEVERRVAADGGRPLVSARVLRLPGLLPASVCILFGPCTWASFLFTTTLHLQGDLRMSPMESGLAFVPSVTAFALVGLNWQRLPARWQRRAVPAGFAVASAGYLFIGPLAGGGAPYELLTAVIGFGLGVMPIIMTVALENVPAGDAADAGGLMLTLMQVGQVVGVATVGTLFLGLAEDGGSTRHAEYATGWALAGLTLAGALCGLVLARGRSAARTA</sequence>
<feature type="transmembrane region" description="Helical" evidence="5">
    <location>
        <begin position="351"/>
        <end position="371"/>
    </location>
</feature>
<evidence type="ECO:0000313" key="7">
    <source>
        <dbReference type="EMBL" id="MFD0691099.1"/>
    </source>
</evidence>
<dbReference type="Gene3D" id="1.20.1720.10">
    <property type="entry name" value="Multidrug resistance protein D"/>
    <property type="match status" value="1"/>
</dbReference>
<comment type="subcellular location">
    <subcellularLocation>
        <location evidence="1">Cell membrane</location>
        <topology evidence="1">Multi-pass membrane protein</topology>
    </subcellularLocation>
</comment>
<feature type="transmembrane region" description="Helical" evidence="5">
    <location>
        <begin position="377"/>
        <end position="397"/>
    </location>
</feature>
<feature type="transmembrane region" description="Helical" evidence="5">
    <location>
        <begin position="243"/>
        <end position="262"/>
    </location>
</feature>
<dbReference type="InterPro" id="IPR036259">
    <property type="entry name" value="MFS_trans_sf"/>
</dbReference>
<dbReference type="PANTHER" id="PTHR42718:SF39">
    <property type="entry name" value="ACTINORHODIN TRANSPORTER-RELATED"/>
    <property type="match status" value="1"/>
</dbReference>
<evidence type="ECO:0000256" key="5">
    <source>
        <dbReference type="SAM" id="Phobius"/>
    </source>
</evidence>
<dbReference type="EMBL" id="JBHTGP010000026">
    <property type="protein sequence ID" value="MFD0691099.1"/>
    <property type="molecule type" value="Genomic_DNA"/>
</dbReference>
<keyword evidence="2 5" id="KW-0812">Transmembrane</keyword>
<proteinExistence type="predicted"/>
<feature type="transmembrane region" description="Helical" evidence="5">
    <location>
        <begin position="447"/>
        <end position="467"/>
    </location>
</feature>
<evidence type="ECO:0000259" key="6">
    <source>
        <dbReference type="PROSITE" id="PS50850"/>
    </source>
</evidence>
<evidence type="ECO:0000313" key="8">
    <source>
        <dbReference type="Proteomes" id="UP001597063"/>
    </source>
</evidence>
<keyword evidence="8" id="KW-1185">Reference proteome</keyword>
<feature type="transmembrane region" description="Helical" evidence="5">
    <location>
        <begin position="322"/>
        <end position="339"/>
    </location>
</feature>
<feature type="transmembrane region" description="Helical" evidence="5">
    <location>
        <begin position="282"/>
        <end position="302"/>
    </location>
</feature>
<organism evidence="7 8">
    <name type="scientific">Actinomadura fibrosa</name>
    <dbReference type="NCBI Taxonomy" id="111802"/>
    <lineage>
        <taxon>Bacteria</taxon>
        <taxon>Bacillati</taxon>
        <taxon>Actinomycetota</taxon>
        <taxon>Actinomycetes</taxon>
        <taxon>Streptosporangiales</taxon>
        <taxon>Thermomonosporaceae</taxon>
        <taxon>Actinomadura</taxon>
    </lineage>
</organism>
<accession>A0ABW2Y061</accession>
<feature type="transmembrane region" description="Helical" evidence="5">
    <location>
        <begin position="59"/>
        <end position="79"/>
    </location>
</feature>
<dbReference type="PROSITE" id="PS50850">
    <property type="entry name" value="MFS"/>
    <property type="match status" value="1"/>
</dbReference>
<feature type="transmembrane region" description="Helical" evidence="5">
    <location>
        <begin position="24"/>
        <end position="47"/>
    </location>
</feature>
<keyword evidence="4 5" id="KW-0472">Membrane</keyword>
<feature type="transmembrane region" description="Helical" evidence="5">
    <location>
        <begin position="149"/>
        <end position="173"/>
    </location>
</feature>
<dbReference type="CDD" id="cd17321">
    <property type="entry name" value="MFS_MMR_MDR_like"/>
    <property type="match status" value="1"/>
</dbReference>
<feature type="transmembrane region" description="Helical" evidence="5">
    <location>
        <begin position="91"/>
        <end position="110"/>
    </location>
</feature>
<dbReference type="SUPFAM" id="SSF103473">
    <property type="entry name" value="MFS general substrate transporter"/>
    <property type="match status" value="1"/>
</dbReference>
<dbReference type="Proteomes" id="UP001597063">
    <property type="component" value="Unassembled WGS sequence"/>
</dbReference>
<feature type="transmembrane region" description="Helical" evidence="5">
    <location>
        <begin position="409"/>
        <end position="435"/>
    </location>
</feature>
<feature type="transmembrane region" description="Helical" evidence="5">
    <location>
        <begin position="179"/>
        <end position="198"/>
    </location>
</feature>
<dbReference type="RefSeq" id="WP_378325652.1">
    <property type="nucleotide sequence ID" value="NZ_JBHTGP010000026.1"/>
</dbReference>
<protein>
    <submittedName>
        <fullName evidence="7">MFS transporter</fullName>
    </submittedName>
</protein>